<feature type="transmembrane region" description="Helical" evidence="1">
    <location>
        <begin position="268"/>
        <end position="287"/>
    </location>
</feature>
<keyword evidence="3" id="KW-0808">Transferase</keyword>
<evidence type="ECO:0000256" key="1">
    <source>
        <dbReference type="SAM" id="Phobius"/>
    </source>
</evidence>
<dbReference type="eggNOG" id="COG1835">
    <property type="taxonomic scope" value="Bacteria"/>
</dbReference>
<dbReference type="PATRIC" id="fig|743722.3.peg.856"/>
<feature type="transmembrane region" description="Helical" evidence="1">
    <location>
        <begin position="128"/>
        <end position="145"/>
    </location>
</feature>
<organism evidence="3">
    <name type="scientific">Sphingobacterium sp. (strain 21)</name>
    <dbReference type="NCBI Taxonomy" id="743722"/>
    <lineage>
        <taxon>Bacteria</taxon>
        <taxon>Pseudomonadati</taxon>
        <taxon>Bacteroidota</taxon>
        <taxon>Sphingobacteriia</taxon>
        <taxon>Sphingobacteriales</taxon>
        <taxon>Sphingobacteriaceae</taxon>
        <taxon>Sphingobacterium</taxon>
    </lineage>
</organism>
<gene>
    <name evidence="3" type="ordered locus">Sph21_0800</name>
</gene>
<dbReference type="PANTHER" id="PTHR23028:SF134">
    <property type="entry name" value="PUTATIVE (AFU_ORTHOLOGUE AFUA_4G08520)-RELATED"/>
    <property type="match status" value="1"/>
</dbReference>
<feature type="transmembrane region" description="Helical" evidence="1">
    <location>
        <begin position="214"/>
        <end position="232"/>
    </location>
</feature>
<feature type="transmembrane region" description="Helical" evidence="1">
    <location>
        <begin position="157"/>
        <end position="177"/>
    </location>
</feature>
<dbReference type="HOGENOM" id="CLU_005679_2_1_10"/>
<dbReference type="GO" id="GO:0016747">
    <property type="term" value="F:acyltransferase activity, transferring groups other than amino-acyl groups"/>
    <property type="evidence" value="ECO:0007669"/>
    <property type="project" value="InterPro"/>
</dbReference>
<feature type="transmembrane region" description="Helical" evidence="1">
    <location>
        <begin position="99"/>
        <end position="116"/>
    </location>
</feature>
<protein>
    <submittedName>
        <fullName evidence="3">Acyltransferase 3</fullName>
    </submittedName>
</protein>
<accession>F4CAV0</accession>
<dbReference type="AlphaFoldDB" id="F4CAV0"/>
<feature type="domain" description="Acyltransferase 3" evidence="2">
    <location>
        <begin position="28"/>
        <end position="348"/>
    </location>
</feature>
<sequence length="377" mass="43125">MHLNQDEATMPQEPKITYLQSKPHYDLLDGLRGTAAITIVVFHFLEFVYPDYSQNFLGHGFLAVDFFFCLSGFVIGYAYDERITKIGPWQFFKARLIRLHPLVLLGSVLGLLGVWIDPFSDIGYDAGQLSLIFIFSVLLVPYPVMPDRGYGLFGLNTPSWSLFFEYVANIVYALWLYKISRQTLFLLWLAAMIWLGWVSYEAGTLIGGWDGKSAWDGAARIACSFLAGLLVYRSNWLVKNKMGFVGLSILLLLAFIVPYFKWNWLVEVGIVVFYFPLLLTLGVGTKLSEGMRSLCVFFGKISYPLYMTHIPMIWIFGNYYNSHQVDTLRLTFIIILGTAFSLGLAYVIMRLFDTPVRKWLQLKQRRAVMSSSNIDKK</sequence>
<feature type="transmembrane region" description="Helical" evidence="1">
    <location>
        <begin position="328"/>
        <end position="349"/>
    </location>
</feature>
<feature type="transmembrane region" description="Helical" evidence="1">
    <location>
        <begin position="244"/>
        <end position="262"/>
    </location>
</feature>
<feature type="transmembrane region" description="Helical" evidence="1">
    <location>
        <begin position="56"/>
        <end position="79"/>
    </location>
</feature>
<feature type="transmembrane region" description="Helical" evidence="1">
    <location>
        <begin position="184"/>
        <end position="202"/>
    </location>
</feature>
<dbReference type="Pfam" id="PF01757">
    <property type="entry name" value="Acyl_transf_3"/>
    <property type="match status" value="1"/>
</dbReference>
<reference evidence="3" key="1">
    <citation type="submission" date="2011-03" db="EMBL/GenBank/DDBJ databases">
        <title>Complete sequence of Sphingobacterium sp. 21.</title>
        <authorList>
            <consortium name="US DOE Joint Genome Institute"/>
            <person name="Lucas S."/>
            <person name="Copeland A."/>
            <person name="Lapidus A."/>
            <person name="Cheng J.-F."/>
            <person name="Goodwin L."/>
            <person name="Pitluck S."/>
            <person name="Davenport K."/>
            <person name="Detter J.C."/>
            <person name="Han C."/>
            <person name="Tapia R."/>
            <person name="Land M."/>
            <person name="Hauser L."/>
            <person name="Kyrpides N."/>
            <person name="Ivanova N."/>
            <person name="Ovchinnikova G."/>
            <person name="Pagani I."/>
            <person name="Siebers A.K."/>
            <person name="Allgaier M."/>
            <person name="Thelen M.P."/>
            <person name="Hugenholtz P."/>
            <person name="Woyke T."/>
        </authorList>
    </citation>
    <scope>NUCLEOTIDE SEQUENCE</scope>
    <source>
        <strain evidence="3">21</strain>
    </source>
</reference>
<dbReference type="KEGG" id="shg:Sph21_0800"/>
<feature type="transmembrane region" description="Helical" evidence="1">
    <location>
        <begin position="30"/>
        <end position="49"/>
    </location>
</feature>
<feature type="transmembrane region" description="Helical" evidence="1">
    <location>
        <begin position="294"/>
        <end position="316"/>
    </location>
</feature>
<dbReference type="PANTHER" id="PTHR23028">
    <property type="entry name" value="ACETYLTRANSFERASE"/>
    <property type="match status" value="1"/>
</dbReference>
<proteinExistence type="predicted"/>
<dbReference type="InterPro" id="IPR050879">
    <property type="entry name" value="Acyltransferase_3"/>
</dbReference>
<name>F4CAV0_SPHS2</name>
<keyword evidence="1" id="KW-0472">Membrane</keyword>
<evidence type="ECO:0000313" key="3">
    <source>
        <dbReference type="EMBL" id="ADZ77376.1"/>
    </source>
</evidence>
<dbReference type="STRING" id="743722.Sph21_0800"/>
<evidence type="ECO:0000259" key="2">
    <source>
        <dbReference type="Pfam" id="PF01757"/>
    </source>
</evidence>
<keyword evidence="1" id="KW-1133">Transmembrane helix</keyword>
<keyword evidence="1" id="KW-0812">Transmembrane</keyword>
<dbReference type="EMBL" id="CP002584">
    <property type="protein sequence ID" value="ADZ77376.1"/>
    <property type="molecule type" value="Genomic_DNA"/>
</dbReference>
<keyword evidence="3" id="KW-0012">Acyltransferase</keyword>
<dbReference type="InterPro" id="IPR002656">
    <property type="entry name" value="Acyl_transf_3_dom"/>
</dbReference>